<dbReference type="AlphaFoldDB" id="A0A077RC02"/>
<name>A0A077RC02_9BASI</name>
<accession>A0A077RC02</accession>
<reference evidence="2" key="1">
    <citation type="journal article" date="2014" name="Genome Biol. Evol.">
        <title>Gene Loss Rather Than Gene Gain Is Associated with a Host Jump from Monocots to Dicots in the Smut Fungus Melanopsichium pennsylvanicum.</title>
        <authorList>
            <person name="Sharma R."/>
            <person name="Mishra B."/>
            <person name="Runge F."/>
            <person name="Thines M."/>
        </authorList>
    </citation>
    <scope>NUCLEOTIDE SEQUENCE</scope>
    <source>
        <strain evidence="2">4</strain>
    </source>
</reference>
<feature type="compositionally biased region" description="Gly residues" evidence="1">
    <location>
        <begin position="140"/>
        <end position="149"/>
    </location>
</feature>
<sequence>MTDIRDFINAAIVTERRMQVIQEATTRPAESQLRHRPPLPAVTAKREPPEGPRKMERPPLPAKDPTRDAAERLRRHCHGAPDAGDTGGHDKTLGVTAATAKQEPPEGPRKMERPPLPAKDPTRDAAERLRQHRRTNGQCFGCGGSDHLA</sequence>
<protein>
    <submittedName>
        <fullName evidence="2">Uncharacterized protein</fullName>
    </submittedName>
</protein>
<proteinExistence type="predicted"/>
<feature type="compositionally biased region" description="Basic and acidic residues" evidence="1">
    <location>
        <begin position="120"/>
        <end position="129"/>
    </location>
</feature>
<dbReference type="EMBL" id="HG529843">
    <property type="protein sequence ID" value="CDI57108.1"/>
    <property type="molecule type" value="Genomic_DNA"/>
</dbReference>
<organism evidence="2">
    <name type="scientific">Melanopsichium pennsylvanicum 4</name>
    <dbReference type="NCBI Taxonomy" id="1398559"/>
    <lineage>
        <taxon>Eukaryota</taxon>
        <taxon>Fungi</taxon>
        <taxon>Dikarya</taxon>
        <taxon>Basidiomycota</taxon>
        <taxon>Ustilaginomycotina</taxon>
        <taxon>Ustilaginomycetes</taxon>
        <taxon>Ustilaginales</taxon>
        <taxon>Ustilaginaceae</taxon>
        <taxon>Melanopsichium</taxon>
    </lineage>
</organism>
<evidence type="ECO:0000256" key="1">
    <source>
        <dbReference type="SAM" id="MobiDB-lite"/>
    </source>
</evidence>
<feature type="compositionally biased region" description="Basic and acidic residues" evidence="1">
    <location>
        <begin position="44"/>
        <end position="57"/>
    </location>
</feature>
<feature type="non-terminal residue" evidence="2">
    <location>
        <position position="149"/>
    </location>
</feature>
<feature type="region of interest" description="Disordered" evidence="1">
    <location>
        <begin position="24"/>
        <end position="149"/>
    </location>
</feature>
<evidence type="ECO:0000313" key="2">
    <source>
        <dbReference type="EMBL" id="CDI57108.1"/>
    </source>
</evidence>
<feature type="compositionally biased region" description="Basic and acidic residues" evidence="1">
    <location>
        <begin position="103"/>
        <end position="113"/>
    </location>
</feature>